<dbReference type="EMBL" id="CANUEZ050000258">
    <property type="protein sequence ID" value="CAM0512776.1"/>
    <property type="molecule type" value="Genomic_DNA"/>
</dbReference>
<dbReference type="Proteomes" id="UP001189180">
    <property type="component" value="Unassembled WGS sequence"/>
</dbReference>
<dbReference type="EMBL" id="CANUEZ050000258">
    <property type="protein sequence ID" value="CAM0512775.1"/>
    <property type="molecule type" value="Genomic_DNA"/>
</dbReference>
<gene>
    <name evidence="2" type="ORF">FHB240107_LOCUS14597</name>
    <name evidence="3" type="ORF">FHB240107_LOCUS14598</name>
</gene>
<comment type="caution">
    <text evidence="3">The sequence shown here is derived from an EMBL/GenBank/DDBJ whole genome shotgun (WGS) entry which is preliminary data.</text>
</comment>
<sequence length="83" mass="9421">MGTMEKPRIAILDREKQASSYVVPKSNTESPTNPITNSSQYRKTNIDREPKINVKNPFNFHHFESKAPTCPLGISIFCCSFCQ</sequence>
<protein>
    <submittedName>
        <fullName evidence="3">Uncharacterized protein</fullName>
    </submittedName>
</protein>
<keyword evidence="4" id="KW-1185">Reference proteome</keyword>
<dbReference type="AlphaFoldDB" id="A0ABC9HIY7"/>
<evidence type="ECO:0000313" key="3">
    <source>
        <dbReference type="EMBL" id="CAM0512776.1"/>
    </source>
</evidence>
<name>A0ABC9HIY7_FASHE</name>
<organism evidence="3 4">
    <name type="scientific">Fasciola hepatica</name>
    <name type="common">Liver fluke</name>
    <dbReference type="NCBI Taxonomy" id="6192"/>
    <lineage>
        <taxon>Eukaryota</taxon>
        <taxon>Metazoa</taxon>
        <taxon>Spiralia</taxon>
        <taxon>Lophotrochozoa</taxon>
        <taxon>Platyhelminthes</taxon>
        <taxon>Trematoda</taxon>
        <taxon>Digenea</taxon>
        <taxon>Plagiorchiida</taxon>
        <taxon>Echinostomata</taxon>
        <taxon>Echinostomatoidea</taxon>
        <taxon>Fasciolidae</taxon>
        <taxon>Fasciola</taxon>
    </lineage>
</organism>
<evidence type="ECO:0000313" key="4">
    <source>
        <dbReference type="Proteomes" id="UP001189180"/>
    </source>
</evidence>
<proteinExistence type="predicted"/>
<evidence type="ECO:0000256" key="1">
    <source>
        <dbReference type="SAM" id="MobiDB-lite"/>
    </source>
</evidence>
<evidence type="ECO:0000313" key="2">
    <source>
        <dbReference type="EMBL" id="CAM0512775.1"/>
    </source>
</evidence>
<feature type="region of interest" description="Disordered" evidence="1">
    <location>
        <begin position="20"/>
        <end position="43"/>
    </location>
</feature>
<feature type="compositionally biased region" description="Polar residues" evidence="1">
    <location>
        <begin position="25"/>
        <end position="43"/>
    </location>
</feature>
<accession>A0ABC9HIY7</accession>
<reference evidence="3 4" key="1">
    <citation type="submission" date="2024-08" db="EMBL/GenBank/DDBJ databases">
        <authorList>
            <person name="Paterson S."/>
        </authorList>
    </citation>
    <scope>NUCLEOTIDE SEQUENCE [LARGE SCALE GENOMIC DNA]</scope>
</reference>